<comment type="caution">
    <text evidence="2">The sequence shown here is derived from an EMBL/GenBank/DDBJ whole genome shotgun (WGS) entry which is preliminary data.</text>
</comment>
<dbReference type="SUPFAM" id="SSF46785">
    <property type="entry name" value="Winged helix' DNA-binding domain"/>
    <property type="match status" value="1"/>
</dbReference>
<organism evidence="2 3">
    <name type="scientific">Asanoa siamensis</name>
    <dbReference type="NCBI Taxonomy" id="926357"/>
    <lineage>
        <taxon>Bacteria</taxon>
        <taxon>Bacillati</taxon>
        <taxon>Actinomycetota</taxon>
        <taxon>Actinomycetes</taxon>
        <taxon>Micromonosporales</taxon>
        <taxon>Micromonosporaceae</taxon>
        <taxon>Asanoa</taxon>
    </lineage>
</organism>
<sequence>MSDEPLDHQANVLGAFALAVADRTAAAVAAAGEANPSSAAALSALLHFLDHPTLDQLRRVLGLTPSGAVRLVDRLAAAGLVTRGPGGDGRSRSVALTPEGRATAERLSAARAASLRGALGALSPAERSTLDDLIGRVMAGIVAEKEGGAWLCRLCDLTACGRDTGACPTANAAAAKYGAAAIRRDP</sequence>
<dbReference type="RefSeq" id="WP_203713466.1">
    <property type="nucleotide sequence ID" value="NZ_BONE01000021.1"/>
</dbReference>
<dbReference type="InterPro" id="IPR039422">
    <property type="entry name" value="MarR/SlyA-like"/>
</dbReference>
<dbReference type="Pfam" id="PF12802">
    <property type="entry name" value="MarR_2"/>
    <property type="match status" value="1"/>
</dbReference>
<evidence type="ECO:0000313" key="2">
    <source>
        <dbReference type="EMBL" id="GIF73514.1"/>
    </source>
</evidence>
<dbReference type="Proteomes" id="UP000604117">
    <property type="component" value="Unassembled WGS sequence"/>
</dbReference>
<keyword evidence="3" id="KW-1185">Reference proteome</keyword>
<gene>
    <name evidence="2" type="ORF">Asi02nite_30320</name>
</gene>
<dbReference type="InterPro" id="IPR036390">
    <property type="entry name" value="WH_DNA-bd_sf"/>
</dbReference>
<reference evidence="2 3" key="1">
    <citation type="submission" date="2021-01" db="EMBL/GenBank/DDBJ databases">
        <title>Whole genome shotgun sequence of Asanoa siamensis NBRC 107932.</title>
        <authorList>
            <person name="Komaki H."/>
            <person name="Tamura T."/>
        </authorList>
    </citation>
    <scope>NUCLEOTIDE SEQUENCE [LARGE SCALE GENOMIC DNA]</scope>
    <source>
        <strain evidence="2 3">NBRC 107932</strain>
    </source>
</reference>
<accession>A0ABQ4CQF6</accession>
<name>A0ABQ4CQF6_9ACTN</name>
<dbReference type="InterPro" id="IPR000835">
    <property type="entry name" value="HTH_MarR-typ"/>
</dbReference>
<dbReference type="EMBL" id="BONE01000021">
    <property type="protein sequence ID" value="GIF73514.1"/>
    <property type="molecule type" value="Genomic_DNA"/>
</dbReference>
<dbReference type="InterPro" id="IPR036388">
    <property type="entry name" value="WH-like_DNA-bd_sf"/>
</dbReference>
<dbReference type="PROSITE" id="PS50995">
    <property type="entry name" value="HTH_MARR_2"/>
    <property type="match status" value="1"/>
</dbReference>
<dbReference type="SMART" id="SM00347">
    <property type="entry name" value="HTH_MARR"/>
    <property type="match status" value="1"/>
</dbReference>
<evidence type="ECO:0000259" key="1">
    <source>
        <dbReference type="PROSITE" id="PS50995"/>
    </source>
</evidence>
<feature type="domain" description="HTH marR-type" evidence="1">
    <location>
        <begin position="1"/>
        <end position="139"/>
    </location>
</feature>
<dbReference type="PANTHER" id="PTHR33164">
    <property type="entry name" value="TRANSCRIPTIONAL REGULATOR, MARR FAMILY"/>
    <property type="match status" value="1"/>
</dbReference>
<evidence type="ECO:0000313" key="3">
    <source>
        <dbReference type="Proteomes" id="UP000604117"/>
    </source>
</evidence>
<protein>
    <recommendedName>
        <fullName evidence="1">HTH marR-type domain-containing protein</fullName>
    </recommendedName>
</protein>
<dbReference type="PANTHER" id="PTHR33164:SF43">
    <property type="entry name" value="HTH-TYPE TRANSCRIPTIONAL REPRESSOR YETL"/>
    <property type="match status" value="1"/>
</dbReference>
<dbReference type="Gene3D" id="1.10.10.10">
    <property type="entry name" value="Winged helix-like DNA-binding domain superfamily/Winged helix DNA-binding domain"/>
    <property type="match status" value="1"/>
</dbReference>
<proteinExistence type="predicted"/>